<evidence type="ECO:0000313" key="2">
    <source>
        <dbReference type="EMBL" id="ATQ42204.1"/>
    </source>
</evidence>
<dbReference type="RefSeq" id="WP_099621461.1">
    <property type="nucleotide sequence ID" value="NZ_CP024201.1"/>
</dbReference>
<evidence type="ECO:0000256" key="1">
    <source>
        <dbReference type="SAM" id="SignalP"/>
    </source>
</evidence>
<reference evidence="2 3" key="1">
    <citation type="submission" date="2017-10" db="EMBL/GenBank/DDBJ databases">
        <title>Genome sequence of Caulobacter mirabilis FWC38.</title>
        <authorList>
            <person name="Fiebig A."/>
            <person name="Crosson S."/>
        </authorList>
    </citation>
    <scope>NUCLEOTIDE SEQUENCE [LARGE SCALE GENOMIC DNA]</scope>
    <source>
        <strain evidence="2 3">FWC 38</strain>
    </source>
</reference>
<keyword evidence="1" id="KW-0732">Signal</keyword>
<feature type="chain" id="PRO_5013709475" evidence="1">
    <location>
        <begin position="19"/>
        <end position="150"/>
    </location>
</feature>
<organism evidence="2 3">
    <name type="scientific">Caulobacter mirabilis</name>
    <dbReference type="NCBI Taxonomy" id="69666"/>
    <lineage>
        <taxon>Bacteria</taxon>
        <taxon>Pseudomonadati</taxon>
        <taxon>Pseudomonadota</taxon>
        <taxon>Alphaproteobacteria</taxon>
        <taxon>Caulobacterales</taxon>
        <taxon>Caulobacteraceae</taxon>
        <taxon>Caulobacter</taxon>
    </lineage>
</organism>
<gene>
    <name evidence="2" type="ORF">CSW64_07130</name>
</gene>
<proteinExistence type="predicted"/>
<keyword evidence="3" id="KW-1185">Reference proteome</keyword>
<dbReference type="Proteomes" id="UP000228945">
    <property type="component" value="Chromosome"/>
</dbReference>
<dbReference type="EMBL" id="CP024201">
    <property type="protein sequence ID" value="ATQ42204.1"/>
    <property type="molecule type" value="Genomic_DNA"/>
</dbReference>
<protein>
    <submittedName>
        <fullName evidence="2">Uncharacterized protein</fullName>
    </submittedName>
</protein>
<name>A0A2D2AW17_9CAUL</name>
<dbReference type="KEGG" id="cmb:CSW64_07130"/>
<accession>A0A2D2AW17</accession>
<sequence>MKPHVLLLIAAVAGPAWAQGHDHDSPYRWHVAHENESAQYGVPDSDDRALRLDCEPSGMISIMGPTAAEAGKPVKVILQGRGGRRTLDGLVVELGDGTNFSVEVEASDDAVATLMAGGDLTVGSAGDEWTVPGKGAARALAPVLKTCAGR</sequence>
<evidence type="ECO:0000313" key="3">
    <source>
        <dbReference type="Proteomes" id="UP000228945"/>
    </source>
</evidence>
<dbReference type="AlphaFoldDB" id="A0A2D2AW17"/>
<feature type="signal peptide" evidence="1">
    <location>
        <begin position="1"/>
        <end position="18"/>
    </location>
</feature>